<evidence type="ECO:0000313" key="1">
    <source>
        <dbReference type="EMBL" id="PJZ69278.1"/>
    </source>
</evidence>
<reference evidence="3 4" key="1">
    <citation type="submission" date="2017-07" db="EMBL/GenBank/DDBJ databases">
        <title>Leptospira spp. isolated from tropical soils.</title>
        <authorList>
            <person name="Thibeaux R."/>
            <person name="Iraola G."/>
            <person name="Ferres I."/>
            <person name="Bierque E."/>
            <person name="Girault D."/>
            <person name="Soupe-Gilbert M.-E."/>
            <person name="Picardeau M."/>
            <person name="Goarant C."/>
        </authorList>
    </citation>
    <scope>NUCLEOTIDE SEQUENCE [LARGE SCALE GENOMIC DNA]</scope>
    <source>
        <strain evidence="2 4">FH1-B-B1</strain>
        <strain evidence="1 3">FH1-B-C1</strain>
    </source>
</reference>
<dbReference type="RefSeq" id="WP_100714331.1">
    <property type="nucleotide sequence ID" value="NZ_NPDY01000011.1"/>
</dbReference>
<dbReference type="PANTHER" id="PTHR39473:SF1">
    <property type="entry name" value="DINB-LIKE DOMAIN-CONTAINING PROTEIN"/>
    <property type="match status" value="1"/>
</dbReference>
<comment type="caution">
    <text evidence="2">The sequence shown here is derived from an EMBL/GenBank/DDBJ whole genome shotgun (WGS) entry which is preliminary data.</text>
</comment>
<dbReference type="EMBL" id="NPDZ01000010">
    <property type="protein sequence ID" value="PJZ72340.1"/>
    <property type="molecule type" value="Genomic_DNA"/>
</dbReference>
<dbReference type="EMBL" id="NPDY01000011">
    <property type="protein sequence ID" value="PJZ69278.1"/>
    <property type="molecule type" value="Genomic_DNA"/>
</dbReference>
<evidence type="ECO:0000313" key="3">
    <source>
        <dbReference type="Proteomes" id="UP000231962"/>
    </source>
</evidence>
<proteinExistence type="predicted"/>
<evidence type="ECO:0000313" key="4">
    <source>
        <dbReference type="Proteomes" id="UP000231990"/>
    </source>
</evidence>
<protein>
    <recommendedName>
        <fullName evidence="5">DinB family protein</fullName>
    </recommendedName>
</protein>
<accession>A0A2M9ZJX4</accession>
<keyword evidence="3" id="KW-1185">Reference proteome</keyword>
<dbReference type="PANTHER" id="PTHR39473">
    <property type="match status" value="1"/>
</dbReference>
<evidence type="ECO:0000313" key="2">
    <source>
        <dbReference type="EMBL" id="PJZ72340.1"/>
    </source>
</evidence>
<dbReference type="Proteomes" id="UP000231962">
    <property type="component" value="Unassembled WGS sequence"/>
</dbReference>
<gene>
    <name evidence="1" type="ORF">CH360_12260</name>
    <name evidence="2" type="ORF">CH373_14360</name>
</gene>
<sequence length="182" mass="20280">MQINESNLAKSLSSLLLQLGDIVRGISPQDYSAGLSILSGSSVGKHVRHSIEIAEALINGRHTGVISYDRRKRNPVYEVSNASASERLYELASYLEIATWAGEAKVCYFSGPDSQNEEITDTHWERELLYVQDHTIHHNAMIRVALESELKMKAVPKSFGIAFSTLNYENSQTNSSESIHIK</sequence>
<dbReference type="Proteomes" id="UP000231990">
    <property type="component" value="Unassembled WGS sequence"/>
</dbReference>
<name>A0A2M9ZJX4_9LEPT</name>
<dbReference type="OrthoDB" id="344594at2"/>
<dbReference type="AlphaFoldDB" id="A0A2M9ZJX4"/>
<evidence type="ECO:0008006" key="5">
    <source>
        <dbReference type="Google" id="ProtNLM"/>
    </source>
</evidence>
<organism evidence="2 4">
    <name type="scientific">Leptospira perolatii</name>
    <dbReference type="NCBI Taxonomy" id="2023191"/>
    <lineage>
        <taxon>Bacteria</taxon>
        <taxon>Pseudomonadati</taxon>
        <taxon>Spirochaetota</taxon>
        <taxon>Spirochaetia</taxon>
        <taxon>Leptospirales</taxon>
        <taxon>Leptospiraceae</taxon>
        <taxon>Leptospira</taxon>
    </lineage>
</organism>